<reference evidence="2" key="2">
    <citation type="journal article" date="2021" name="PeerJ">
        <title>Extensive microbial diversity within the chicken gut microbiome revealed by metagenomics and culture.</title>
        <authorList>
            <person name="Gilroy R."/>
            <person name="Ravi A."/>
            <person name="Getino M."/>
            <person name="Pursley I."/>
            <person name="Horton D.L."/>
            <person name="Alikhan N.F."/>
            <person name="Baker D."/>
            <person name="Gharbi K."/>
            <person name="Hall N."/>
            <person name="Watson M."/>
            <person name="Adriaenssens E.M."/>
            <person name="Foster-Nyarko E."/>
            <person name="Jarju S."/>
            <person name="Secka A."/>
            <person name="Antonio M."/>
            <person name="Oren A."/>
            <person name="Chaudhuri R.R."/>
            <person name="La Ragione R."/>
            <person name="Hildebrand F."/>
            <person name="Pallen M.J."/>
        </authorList>
    </citation>
    <scope>NUCLEOTIDE SEQUENCE</scope>
    <source>
        <strain evidence="2">3924</strain>
    </source>
</reference>
<comment type="caution">
    <text evidence="2">The sequence shown here is derived from an EMBL/GenBank/DDBJ whole genome shotgun (WGS) entry which is preliminary data.</text>
</comment>
<dbReference type="Pfam" id="PF16022">
    <property type="entry name" value="DUF4783"/>
    <property type="match status" value="1"/>
</dbReference>
<dbReference type="Gene3D" id="3.10.450.50">
    <property type="match status" value="1"/>
</dbReference>
<protein>
    <submittedName>
        <fullName evidence="2">DUF4783 domain-containing protein</fullName>
    </submittedName>
</protein>
<reference evidence="2" key="1">
    <citation type="submission" date="2020-10" db="EMBL/GenBank/DDBJ databases">
        <authorList>
            <person name="Gilroy R."/>
        </authorList>
    </citation>
    <scope>NUCLEOTIDE SEQUENCE</scope>
    <source>
        <strain evidence="2">3924</strain>
    </source>
</reference>
<proteinExistence type="predicted"/>
<feature type="chain" id="PRO_5036936337" evidence="1">
    <location>
        <begin position="24"/>
        <end position="128"/>
    </location>
</feature>
<keyword evidence="1" id="KW-0732">Signal</keyword>
<dbReference type="AlphaFoldDB" id="A0A940DKE1"/>
<gene>
    <name evidence="2" type="ORF">IAC51_05900</name>
</gene>
<evidence type="ECO:0000313" key="2">
    <source>
        <dbReference type="EMBL" id="MBO8440168.1"/>
    </source>
</evidence>
<name>A0A940DKE1_9BACT</name>
<dbReference type="Proteomes" id="UP000712007">
    <property type="component" value="Unassembled WGS sequence"/>
</dbReference>
<feature type="signal peptide" evidence="1">
    <location>
        <begin position="1"/>
        <end position="23"/>
    </location>
</feature>
<accession>A0A940DKE1</accession>
<evidence type="ECO:0000313" key="3">
    <source>
        <dbReference type="Proteomes" id="UP000712007"/>
    </source>
</evidence>
<sequence length="128" mass="14472">MKLTASYMCALAVTLMFSLQMSAQDGTVVSIVTESLLHGRAEQLSERMHEEIELTVREKGYSGKEKSGKALTRFLSENAPEDFDVLHTGERENSVFVIGNLSTDKGSFRIYFLVKDNLIYQMRIENND</sequence>
<organism evidence="2 3">
    <name type="scientific">Candidatus Aphodosoma intestinipullorum</name>
    <dbReference type="NCBI Taxonomy" id="2840674"/>
    <lineage>
        <taxon>Bacteria</taxon>
        <taxon>Pseudomonadati</taxon>
        <taxon>Bacteroidota</taxon>
        <taxon>Bacteroidia</taxon>
        <taxon>Bacteroidales</taxon>
        <taxon>Candidatus Aphodosoma</taxon>
    </lineage>
</organism>
<dbReference type="InterPro" id="IPR031977">
    <property type="entry name" value="DUF4783"/>
</dbReference>
<dbReference type="EMBL" id="JADIMV010000101">
    <property type="protein sequence ID" value="MBO8440168.1"/>
    <property type="molecule type" value="Genomic_DNA"/>
</dbReference>
<evidence type="ECO:0000256" key="1">
    <source>
        <dbReference type="SAM" id="SignalP"/>
    </source>
</evidence>